<dbReference type="STRING" id="1081102.A0A167PIA0"/>
<evidence type="ECO:0000256" key="7">
    <source>
        <dbReference type="SAM" id="Phobius"/>
    </source>
</evidence>
<dbReference type="Pfam" id="PF20684">
    <property type="entry name" value="Fung_rhodopsin"/>
    <property type="match status" value="1"/>
</dbReference>
<feature type="compositionally biased region" description="Low complexity" evidence="6">
    <location>
        <begin position="423"/>
        <end position="432"/>
    </location>
</feature>
<evidence type="ECO:0000313" key="10">
    <source>
        <dbReference type="Proteomes" id="UP000076874"/>
    </source>
</evidence>
<keyword evidence="3 7" id="KW-1133">Transmembrane helix</keyword>
<evidence type="ECO:0000256" key="2">
    <source>
        <dbReference type="ARBA" id="ARBA00022692"/>
    </source>
</evidence>
<dbReference type="InterPro" id="IPR049326">
    <property type="entry name" value="Rhodopsin_dom_fungi"/>
</dbReference>
<evidence type="ECO:0000256" key="5">
    <source>
        <dbReference type="ARBA" id="ARBA00038359"/>
    </source>
</evidence>
<gene>
    <name evidence="9" type="ORF">SPI_07693</name>
</gene>
<evidence type="ECO:0000256" key="6">
    <source>
        <dbReference type="SAM" id="MobiDB-lite"/>
    </source>
</evidence>
<keyword evidence="4 7" id="KW-0472">Membrane</keyword>
<comment type="caution">
    <text evidence="9">The sequence shown here is derived from an EMBL/GenBank/DDBJ whole genome shotgun (WGS) entry which is preliminary data.</text>
</comment>
<feature type="region of interest" description="Disordered" evidence="6">
    <location>
        <begin position="348"/>
        <end position="432"/>
    </location>
</feature>
<feature type="compositionally biased region" description="Low complexity" evidence="6">
    <location>
        <begin position="588"/>
        <end position="604"/>
    </location>
</feature>
<feature type="region of interest" description="Disordered" evidence="6">
    <location>
        <begin position="467"/>
        <end position="604"/>
    </location>
</feature>
<feature type="transmembrane region" description="Helical" evidence="7">
    <location>
        <begin position="57"/>
        <end position="76"/>
    </location>
</feature>
<evidence type="ECO:0000256" key="3">
    <source>
        <dbReference type="ARBA" id="ARBA00022989"/>
    </source>
</evidence>
<dbReference type="OrthoDB" id="5398233at2759"/>
<organism evidence="9 10">
    <name type="scientific">Niveomyces insectorum RCEF 264</name>
    <dbReference type="NCBI Taxonomy" id="1081102"/>
    <lineage>
        <taxon>Eukaryota</taxon>
        <taxon>Fungi</taxon>
        <taxon>Dikarya</taxon>
        <taxon>Ascomycota</taxon>
        <taxon>Pezizomycotina</taxon>
        <taxon>Sordariomycetes</taxon>
        <taxon>Hypocreomycetidae</taxon>
        <taxon>Hypocreales</taxon>
        <taxon>Cordycipitaceae</taxon>
        <taxon>Niveomyces</taxon>
    </lineage>
</organism>
<feature type="compositionally biased region" description="Low complexity" evidence="6">
    <location>
        <begin position="560"/>
        <end position="578"/>
    </location>
</feature>
<evidence type="ECO:0000313" key="9">
    <source>
        <dbReference type="EMBL" id="OAA56686.1"/>
    </source>
</evidence>
<sequence length="604" mass="65101">MGLYSPPPPLLSSAEVKPTLLVCWWITIFCFTMILLRISGRYIRSERLFTEDRTVSLAIVPLFLRMGCVHVILVFGTNNAQFGSATLSSSELHRRAVGSGLVLASRILHAATLWILKVTILEFFKRISDALLDRFTHVTLIIIRYTLAATFVAVIVSDLVECHPFHQYWQVLPDPGGQCRQGHAQLLTFTICNVFTDLLLVFFPIPIIFFSRQTVKRKVQLILLFSLSLGVVGVSIYRVTRVIQAHGNQQLRSLLASVELLFATTAANALVLGSFVRDRGTKKNKFRAPSTVDSVERGSFLRARRPTVNRQWGSDEDLVRDLGLGVRRDLRDAAELFADDDLFDHRPRRGLVRPAPYGTVDNDGSESSIGKVFGGRNVPGGGGGNGGGGSGSGGGGGGGGVSDLNDWQFPDRRKSGATNSAQSGLSDLTGLSDDTLLARDPLSGSSRNNSTSTGRKVSFIDAGGLLNGSTASDNDSHDRSSTGPAQPESSTSIGVLAPHNSTPPSPAYPASNRGVRRGSTALLQDLGGLLGPPTSQPRYRSDTRSPTSLQTVPQESHFESPLSPRSSASPGSSRSPQPRYTPHDSMDDMMLMDPGGLLSPNPPR</sequence>
<name>A0A167PIA0_9HYPO</name>
<dbReference type="PANTHER" id="PTHR33048">
    <property type="entry name" value="PTH11-LIKE INTEGRAL MEMBRANE PROTEIN (AFU_ORTHOLOGUE AFUA_5G11245)"/>
    <property type="match status" value="1"/>
</dbReference>
<dbReference type="Proteomes" id="UP000076874">
    <property type="component" value="Unassembled WGS sequence"/>
</dbReference>
<accession>A0A167PIA0</accession>
<dbReference type="EMBL" id="AZHD01000016">
    <property type="protein sequence ID" value="OAA56686.1"/>
    <property type="molecule type" value="Genomic_DNA"/>
</dbReference>
<comment type="similarity">
    <text evidence="5">Belongs to the SAT4 family.</text>
</comment>
<feature type="compositionally biased region" description="Polar residues" evidence="6">
    <location>
        <begin position="544"/>
        <end position="554"/>
    </location>
</feature>
<feature type="compositionally biased region" description="Gly residues" evidence="6">
    <location>
        <begin position="377"/>
        <end position="401"/>
    </location>
</feature>
<evidence type="ECO:0000256" key="1">
    <source>
        <dbReference type="ARBA" id="ARBA00004141"/>
    </source>
</evidence>
<feature type="transmembrane region" description="Helical" evidence="7">
    <location>
        <begin position="137"/>
        <end position="156"/>
    </location>
</feature>
<feature type="transmembrane region" description="Helical" evidence="7">
    <location>
        <begin position="221"/>
        <end position="240"/>
    </location>
</feature>
<evidence type="ECO:0000259" key="8">
    <source>
        <dbReference type="Pfam" id="PF20684"/>
    </source>
</evidence>
<feature type="compositionally biased region" description="Polar residues" evidence="6">
    <location>
        <begin position="481"/>
        <end position="493"/>
    </location>
</feature>
<dbReference type="PANTHER" id="PTHR33048:SF19">
    <property type="entry name" value="MEMBRANE PROTEIN PTH11-LIKE, PUTATIVE (AFU_ORTHOLOGUE AFUA_1G14080)-RELATED"/>
    <property type="match status" value="1"/>
</dbReference>
<feature type="domain" description="Rhodopsin" evidence="8">
    <location>
        <begin position="36"/>
        <end position="247"/>
    </location>
</feature>
<comment type="subcellular location">
    <subcellularLocation>
        <location evidence="1">Membrane</location>
        <topology evidence="1">Multi-pass membrane protein</topology>
    </subcellularLocation>
</comment>
<feature type="transmembrane region" description="Helical" evidence="7">
    <location>
        <begin position="96"/>
        <end position="116"/>
    </location>
</feature>
<proteinExistence type="inferred from homology"/>
<evidence type="ECO:0000256" key="4">
    <source>
        <dbReference type="ARBA" id="ARBA00023136"/>
    </source>
</evidence>
<protein>
    <submittedName>
        <fullName evidence="9">Pth11-like integral membrane protein</fullName>
    </submittedName>
</protein>
<dbReference type="InterPro" id="IPR052337">
    <property type="entry name" value="SAT4-like"/>
</dbReference>
<feature type="transmembrane region" description="Helical" evidence="7">
    <location>
        <begin position="16"/>
        <end position="36"/>
    </location>
</feature>
<feature type="transmembrane region" description="Helical" evidence="7">
    <location>
        <begin position="186"/>
        <end position="209"/>
    </location>
</feature>
<keyword evidence="10" id="KW-1185">Reference proteome</keyword>
<keyword evidence="2 7" id="KW-0812">Transmembrane</keyword>
<reference evidence="9 10" key="1">
    <citation type="journal article" date="2016" name="Genome Biol. Evol.">
        <title>Divergent and convergent evolution of fungal pathogenicity.</title>
        <authorList>
            <person name="Shang Y."/>
            <person name="Xiao G."/>
            <person name="Zheng P."/>
            <person name="Cen K."/>
            <person name="Zhan S."/>
            <person name="Wang C."/>
        </authorList>
    </citation>
    <scope>NUCLEOTIDE SEQUENCE [LARGE SCALE GENOMIC DNA]</scope>
    <source>
        <strain evidence="9 10">RCEF 264</strain>
    </source>
</reference>
<dbReference type="AlphaFoldDB" id="A0A167PIA0"/>
<dbReference type="GO" id="GO:0016020">
    <property type="term" value="C:membrane"/>
    <property type="evidence" value="ECO:0007669"/>
    <property type="project" value="UniProtKB-SubCell"/>
</dbReference>
<feature type="transmembrane region" description="Helical" evidence="7">
    <location>
        <begin position="260"/>
        <end position="277"/>
    </location>
</feature>